<gene>
    <name evidence="6" type="primary">ORF15311</name>
</gene>
<dbReference type="Pfam" id="PF00010">
    <property type="entry name" value="HLH"/>
    <property type="match status" value="1"/>
</dbReference>
<dbReference type="GO" id="GO:0046983">
    <property type="term" value="F:protein dimerization activity"/>
    <property type="evidence" value="ECO:0007669"/>
    <property type="project" value="InterPro"/>
</dbReference>
<dbReference type="PROSITE" id="PS50888">
    <property type="entry name" value="BHLH"/>
    <property type="match status" value="1"/>
</dbReference>
<reference evidence="6" key="1">
    <citation type="submission" date="2014-12" db="EMBL/GenBank/DDBJ databases">
        <title>Insight into the proteome of Arion vulgaris.</title>
        <authorList>
            <person name="Aradska J."/>
            <person name="Bulat T."/>
            <person name="Smidak R."/>
            <person name="Sarate P."/>
            <person name="Gangsoo J."/>
            <person name="Sialana F."/>
            <person name="Bilban M."/>
            <person name="Lubec G."/>
        </authorList>
    </citation>
    <scope>NUCLEOTIDE SEQUENCE</scope>
    <source>
        <tissue evidence="6">Skin</tissue>
    </source>
</reference>
<dbReference type="SUPFAM" id="SSF47459">
    <property type="entry name" value="HLH, helix-loop-helix DNA-binding domain"/>
    <property type="match status" value="1"/>
</dbReference>
<evidence type="ECO:0000313" key="6">
    <source>
        <dbReference type="EMBL" id="CEK52050.1"/>
    </source>
</evidence>
<name>A0A0B6Y9D3_9EUPU</name>
<dbReference type="Gene3D" id="4.10.280.10">
    <property type="entry name" value="Helix-loop-helix DNA-binding domain"/>
    <property type="match status" value="1"/>
</dbReference>
<evidence type="ECO:0000256" key="3">
    <source>
        <dbReference type="ARBA" id="ARBA00023163"/>
    </source>
</evidence>
<comment type="subcellular location">
    <subcellularLocation>
        <location evidence="1">Nucleus</location>
    </subcellularLocation>
</comment>
<sequence>MDNLTNICEATSQSHDLDNFRPTHRKGKKLLAEKKRRARINNCLMQIRHLVCDGQEEADTDLDKMEKAEI</sequence>
<evidence type="ECO:0000256" key="4">
    <source>
        <dbReference type="ARBA" id="ARBA00023242"/>
    </source>
</evidence>
<dbReference type="InterPro" id="IPR036638">
    <property type="entry name" value="HLH_DNA-bd_sf"/>
</dbReference>
<proteinExistence type="predicted"/>
<dbReference type="GO" id="GO:0005634">
    <property type="term" value="C:nucleus"/>
    <property type="evidence" value="ECO:0007669"/>
    <property type="project" value="UniProtKB-SubCell"/>
</dbReference>
<evidence type="ECO:0000259" key="5">
    <source>
        <dbReference type="PROSITE" id="PS50888"/>
    </source>
</evidence>
<evidence type="ECO:0000256" key="2">
    <source>
        <dbReference type="ARBA" id="ARBA00023015"/>
    </source>
</evidence>
<dbReference type="EMBL" id="HACG01005185">
    <property type="protein sequence ID" value="CEK52050.1"/>
    <property type="molecule type" value="Transcribed_RNA"/>
</dbReference>
<protein>
    <recommendedName>
        <fullName evidence="5">BHLH domain-containing protein</fullName>
    </recommendedName>
</protein>
<dbReference type="AlphaFoldDB" id="A0A0B6Y9D3"/>
<keyword evidence="3" id="KW-0804">Transcription</keyword>
<organism evidence="6">
    <name type="scientific">Arion vulgaris</name>
    <dbReference type="NCBI Taxonomy" id="1028688"/>
    <lineage>
        <taxon>Eukaryota</taxon>
        <taxon>Metazoa</taxon>
        <taxon>Spiralia</taxon>
        <taxon>Lophotrochozoa</taxon>
        <taxon>Mollusca</taxon>
        <taxon>Gastropoda</taxon>
        <taxon>Heterobranchia</taxon>
        <taxon>Euthyneura</taxon>
        <taxon>Panpulmonata</taxon>
        <taxon>Eupulmonata</taxon>
        <taxon>Stylommatophora</taxon>
        <taxon>Helicina</taxon>
        <taxon>Arionoidea</taxon>
        <taxon>Arionidae</taxon>
        <taxon>Arion</taxon>
    </lineage>
</organism>
<feature type="domain" description="BHLH" evidence="5">
    <location>
        <begin position="24"/>
        <end position="70"/>
    </location>
</feature>
<keyword evidence="4" id="KW-0539">Nucleus</keyword>
<dbReference type="InterPro" id="IPR011598">
    <property type="entry name" value="bHLH_dom"/>
</dbReference>
<dbReference type="InterPro" id="IPR050370">
    <property type="entry name" value="HES_HEY"/>
</dbReference>
<accession>A0A0B6Y9D3</accession>
<evidence type="ECO:0000256" key="1">
    <source>
        <dbReference type="ARBA" id="ARBA00004123"/>
    </source>
</evidence>
<keyword evidence="2" id="KW-0805">Transcription regulation</keyword>
<dbReference type="PANTHER" id="PTHR10985">
    <property type="entry name" value="BASIC HELIX-LOOP-HELIX TRANSCRIPTION FACTOR, HES-RELATED"/>
    <property type="match status" value="1"/>
</dbReference>